<dbReference type="InParanoid" id="A0A0E1RZW7"/>
<organism evidence="3 4">
    <name type="scientific">Coccidioides immitis (strain RS)</name>
    <name type="common">Valley fever fungus</name>
    <dbReference type="NCBI Taxonomy" id="246410"/>
    <lineage>
        <taxon>Eukaryota</taxon>
        <taxon>Fungi</taxon>
        <taxon>Dikarya</taxon>
        <taxon>Ascomycota</taxon>
        <taxon>Pezizomycotina</taxon>
        <taxon>Eurotiomycetes</taxon>
        <taxon>Eurotiomycetidae</taxon>
        <taxon>Onygenales</taxon>
        <taxon>Onygenaceae</taxon>
        <taxon>Coccidioides</taxon>
    </lineage>
</organism>
<reference evidence="4" key="2">
    <citation type="journal article" date="2010" name="Genome Res.">
        <title>Population genomic sequencing of Coccidioides fungi reveals recent hybridization and transposon control.</title>
        <authorList>
            <person name="Neafsey D.E."/>
            <person name="Barker B.M."/>
            <person name="Sharpton T.J."/>
            <person name="Stajich J.E."/>
            <person name="Park D.J."/>
            <person name="Whiston E."/>
            <person name="Hung C.-Y."/>
            <person name="McMahan C."/>
            <person name="White J."/>
            <person name="Sykes S."/>
            <person name="Heiman D."/>
            <person name="Young S."/>
            <person name="Zeng Q."/>
            <person name="Abouelleil A."/>
            <person name="Aftuck L."/>
            <person name="Bessette D."/>
            <person name="Brown A."/>
            <person name="FitzGerald M."/>
            <person name="Lui A."/>
            <person name="Macdonald J.P."/>
            <person name="Priest M."/>
            <person name="Orbach M.J."/>
            <person name="Galgiani J.N."/>
            <person name="Kirkland T.N."/>
            <person name="Cole G.T."/>
            <person name="Birren B.W."/>
            <person name="Henn M.R."/>
            <person name="Taylor J.W."/>
            <person name="Rounsley S.D."/>
        </authorList>
    </citation>
    <scope>GENOME REANNOTATION</scope>
    <source>
        <strain evidence="4">RS</strain>
    </source>
</reference>
<dbReference type="PANTHER" id="PTHR38886:SF1">
    <property type="entry name" value="NACHT-NTPASE AND P-LOOP NTPASES N-TERMINAL DOMAIN-CONTAINING PROTEIN"/>
    <property type="match status" value="1"/>
</dbReference>
<protein>
    <recommendedName>
        <fullName evidence="2">Ubiquitin-like domain-containing protein</fullName>
    </recommendedName>
</protein>
<dbReference type="KEGG" id="cim:CIMG_09910"/>
<feature type="domain" description="Ubiquitin-like" evidence="2">
    <location>
        <begin position="221"/>
        <end position="307"/>
    </location>
</feature>
<dbReference type="OrthoDB" id="3045089at2759"/>
<feature type="region of interest" description="Disordered" evidence="1">
    <location>
        <begin position="511"/>
        <end position="543"/>
    </location>
</feature>
<dbReference type="VEuPathDB" id="FungiDB:CIMG_09910"/>
<evidence type="ECO:0000259" key="2">
    <source>
        <dbReference type="Pfam" id="PF22893"/>
    </source>
</evidence>
<dbReference type="Pfam" id="PF22893">
    <property type="entry name" value="ULD_2"/>
    <property type="match status" value="1"/>
</dbReference>
<keyword evidence="4" id="KW-1185">Reference proteome</keyword>
<feature type="region of interest" description="Disordered" evidence="1">
    <location>
        <begin position="403"/>
        <end position="472"/>
    </location>
</feature>
<dbReference type="AlphaFoldDB" id="A0A0E1RZW7"/>
<dbReference type="PANTHER" id="PTHR38886">
    <property type="entry name" value="SESA DOMAIN-CONTAINING PROTEIN"/>
    <property type="match status" value="1"/>
</dbReference>
<name>A0A0E1RZW7_COCIM</name>
<dbReference type="RefSeq" id="XP_001238888.2">
    <property type="nucleotide sequence ID" value="XM_001238887.2"/>
</dbReference>
<feature type="compositionally biased region" description="Basic and acidic residues" evidence="1">
    <location>
        <begin position="406"/>
        <end position="416"/>
    </location>
</feature>
<dbReference type="EMBL" id="GG704915">
    <property type="protein sequence ID" value="EAS27305.2"/>
    <property type="molecule type" value="Genomic_DNA"/>
</dbReference>
<proteinExistence type="predicted"/>
<sequence length="591" mass="67365">MAAGFGFSVGDMIAGLKFIYVSCEALKCASASRMEYLALRTEIQSLLTALEAIDDLDLEYRGTEKQWTAVNSSISSCKACIDDFLAKTSKYEPYLQDGAKRGWAAGYRRIKWAICKREDVAQFRMQLERHASSINMLLITFQAHAADKPRDARTAGGMAIVARPGTTDDENITALLKGLTLEQRQFFQLLLTQNRQLQQSLDDIRHLVRLQTEIPPQVTLQKPVILLDAFGKTAPFHLDFIDSLDAFVAVLKIRSEQAGVRMGGLKKLDRREFCIRDTQRRRSLDLNRPWTKIFRPGQNVDMSMVFRRRLTPTICPECGCQNDPCVEDGEIECGFCGLWYHHVREEPHAQPLLPPEPDPAPLSRTVTARSSEVDSSELDVQEPKFAGFRRVRIISLLLNPSTANKRSQDVKPDALRDLSIAQRSPLNMEDEPRQSYTRSPPQKKRNIRMQPPFPKTPKQKAHRSSLKGERLQLRHFAEDPYASGEDSSSRNNPLEKKFRSHCWAKPVFSHVSEEEGTLRPRSLSAHGHQNQEQTLDAEDHDGRRGLDCDIPGFRMVSPVSQHLRLHDAKYEPAITRRREEVQWTLIDSWIR</sequence>
<dbReference type="OMA" id="SSCKACI"/>
<dbReference type="GeneID" id="4557969"/>
<dbReference type="InterPro" id="IPR054464">
    <property type="entry name" value="ULD_fung"/>
</dbReference>
<evidence type="ECO:0000256" key="1">
    <source>
        <dbReference type="SAM" id="MobiDB-lite"/>
    </source>
</evidence>
<gene>
    <name evidence="3" type="ORF">CIMG_09910</name>
</gene>
<evidence type="ECO:0000313" key="3">
    <source>
        <dbReference type="EMBL" id="EAS27305.2"/>
    </source>
</evidence>
<accession>A0A0E1RZW7</accession>
<feature type="region of interest" description="Disordered" evidence="1">
    <location>
        <begin position="349"/>
        <end position="379"/>
    </location>
</feature>
<evidence type="ECO:0000313" key="4">
    <source>
        <dbReference type="Proteomes" id="UP000001261"/>
    </source>
</evidence>
<dbReference type="Proteomes" id="UP000001261">
    <property type="component" value="Unassembled WGS sequence"/>
</dbReference>
<reference evidence="4" key="1">
    <citation type="journal article" date="2009" name="Genome Res.">
        <title>Comparative genomic analyses of the human fungal pathogens Coccidioides and their relatives.</title>
        <authorList>
            <person name="Sharpton T.J."/>
            <person name="Stajich J.E."/>
            <person name="Rounsley S.D."/>
            <person name="Gardner M.J."/>
            <person name="Wortman J.R."/>
            <person name="Jordar V.S."/>
            <person name="Maiti R."/>
            <person name="Kodira C.D."/>
            <person name="Neafsey D.E."/>
            <person name="Zeng Q."/>
            <person name="Hung C.-Y."/>
            <person name="McMahan C."/>
            <person name="Muszewska A."/>
            <person name="Grynberg M."/>
            <person name="Mandel M.A."/>
            <person name="Kellner E.M."/>
            <person name="Barker B.M."/>
            <person name="Galgiani J.N."/>
            <person name="Orbach M.J."/>
            <person name="Kirkland T.N."/>
            <person name="Cole G.T."/>
            <person name="Henn M.R."/>
            <person name="Birren B.W."/>
            <person name="Taylor J.W."/>
        </authorList>
    </citation>
    <scope>NUCLEOTIDE SEQUENCE [LARGE SCALE GENOMIC DNA]</scope>
    <source>
        <strain evidence="4">RS</strain>
    </source>
</reference>